<accession>A0ACB5U1X3</accession>
<proteinExistence type="predicted"/>
<gene>
    <name evidence="1" type="ORF">Cboi01_000544000</name>
</gene>
<organism evidence="1 2">
    <name type="scientific">Candida boidinii</name>
    <name type="common">Yeast</name>
    <dbReference type="NCBI Taxonomy" id="5477"/>
    <lineage>
        <taxon>Eukaryota</taxon>
        <taxon>Fungi</taxon>
        <taxon>Dikarya</taxon>
        <taxon>Ascomycota</taxon>
        <taxon>Saccharomycotina</taxon>
        <taxon>Pichiomycetes</taxon>
        <taxon>Pichiales</taxon>
        <taxon>Pichiaceae</taxon>
        <taxon>Ogataea</taxon>
        <taxon>Ogataea/Candida clade</taxon>
    </lineage>
</organism>
<dbReference type="EMBL" id="BSXV01004225">
    <property type="protein sequence ID" value="GMF00017.1"/>
    <property type="molecule type" value="Genomic_DNA"/>
</dbReference>
<evidence type="ECO:0000313" key="1">
    <source>
        <dbReference type="EMBL" id="GMF00017.1"/>
    </source>
</evidence>
<protein>
    <submittedName>
        <fullName evidence="1">Unnamed protein product</fullName>
    </submittedName>
</protein>
<keyword evidence="2" id="KW-1185">Reference proteome</keyword>
<sequence>MSLLNNANAPSPAAQPQQPHQTESSTNQGPPGLSRGSSIMSMFANSNSLNKNTAAEPQQPSNMGLPNTDENKNQTPSAPPGLVPVTGTDSVFFKALLNKAPKKTEGDIANSGTPVQQSPIMSMFNKSNNNTPSPQPLVSPALSQAKNSNQSPQQNVISSPAAQQHPQLQNQQSQQNQQQMPPPGMQGMPPNMPQGMYNPQLQALFLAHARQQQQQQQKQGGPQGQQGNNSNQKLPPFMVPPPGMPMPNGYPQMQMRPGQPPMSGPPNGFMPMGPNGMPMGPPNGFPPMGPNGMPMGPPPNGYSMPPPGFVPPQQHQQHGNNNNNHNNNNGNTNNNKPQNVPYDPEVLRRIINGQQQQGQQQGQQQQQGQPSRMSMPPMMPQQYQQ</sequence>
<evidence type="ECO:0000313" key="2">
    <source>
        <dbReference type="Proteomes" id="UP001165101"/>
    </source>
</evidence>
<comment type="caution">
    <text evidence="1">The sequence shown here is derived from an EMBL/GenBank/DDBJ whole genome shotgun (WGS) entry which is preliminary data.</text>
</comment>
<reference evidence="1" key="1">
    <citation type="submission" date="2023-04" db="EMBL/GenBank/DDBJ databases">
        <title>Candida boidinii NBRC 1967.</title>
        <authorList>
            <person name="Ichikawa N."/>
            <person name="Sato H."/>
            <person name="Tonouchi N."/>
        </authorList>
    </citation>
    <scope>NUCLEOTIDE SEQUENCE</scope>
    <source>
        <strain evidence="1">NBRC 1967</strain>
    </source>
</reference>
<name>A0ACB5U1X3_CANBO</name>
<dbReference type="Proteomes" id="UP001165101">
    <property type="component" value="Unassembled WGS sequence"/>
</dbReference>